<comment type="caution">
    <text evidence="1">The sequence shown here is derived from an EMBL/GenBank/DDBJ whole genome shotgun (WGS) entry which is preliminary data.</text>
</comment>
<gene>
    <name evidence="1" type="ORF">BTR14_11995</name>
</gene>
<protein>
    <recommendedName>
        <fullName evidence="3">Phosphonate metabolism protein</fullName>
    </recommendedName>
</protein>
<dbReference type="NCBIfam" id="TIGR03223">
    <property type="entry name" value="Phn_opern_protn"/>
    <property type="match status" value="1"/>
</dbReference>
<organism evidence="1 2">
    <name type="scientific">Xaviernesmea rhizosphaerae</name>
    <dbReference type="NCBI Taxonomy" id="1672749"/>
    <lineage>
        <taxon>Bacteria</taxon>
        <taxon>Pseudomonadati</taxon>
        <taxon>Pseudomonadota</taxon>
        <taxon>Alphaproteobacteria</taxon>
        <taxon>Hyphomicrobiales</taxon>
        <taxon>Rhizobiaceae</taxon>
        <taxon>Rhizobium/Agrobacterium group</taxon>
        <taxon>Xaviernesmea</taxon>
    </lineage>
</organism>
<keyword evidence="2" id="KW-1185">Reference proteome</keyword>
<dbReference type="EMBL" id="MSPX01000009">
    <property type="protein sequence ID" value="OQP86108.1"/>
    <property type="molecule type" value="Genomic_DNA"/>
</dbReference>
<dbReference type="Proteomes" id="UP000192652">
    <property type="component" value="Unassembled WGS sequence"/>
</dbReference>
<reference evidence="1 2" key="1">
    <citation type="journal article" date="2017" name="Antonie Van Leeuwenhoek">
        <title>Rhizobium rhizosphaerae sp. nov., a novel species isolated from rice rhizosphere.</title>
        <authorList>
            <person name="Zhao J.J."/>
            <person name="Zhang J."/>
            <person name="Zhang R.J."/>
            <person name="Zhang C.W."/>
            <person name="Yin H.Q."/>
            <person name="Zhang X.X."/>
        </authorList>
    </citation>
    <scope>NUCLEOTIDE SEQUENCE [LARGE SCALE GENOMIC DNA]</scope>
    <source>
        <strain evidence="1 2">RD15</strain>
    </source>
</reference>
<dbReference type="Pfam" id="PF06299">
    <property type="entry name" value="DUF1045"/>
    <property type="match status" value="1"/>
</dbReference>
<name>A0ABX3PDE9_9HYPH</name>
<dbReference type="PIRSF" id="PIRSF033328">
    <property type="entry name" value="Phest_Mll4975"/>
    <property type="match status" value="1"/>
</dbReference>
<dbReference type="Gene3D" id="3.90.1140.10">
    <property type="entry name" value="Cyclic phosphodiesterase"/>
    <property type="match status" value="1"/>
</dbReference>
<accession>A0ABX3PDE9</accession>
<sequence length="230" mass="25031">MRYALYFTPPADDPLTLAAARWLGRDAFSGAVLEQPAVPGLDRERFFDLTADPRRYGFHATLKAPFALKDDASDTALLDAFERFAATQPAFDIPELTLTRIGSFFALVSAEACAPLQDLGASAVRAFEPFRAALSEADIARRKPETLSERQRLALMDWGYPYVFEDFRFHMTLSGRVPEAEQPALQAAAAECFAGFIGRPLTVTTVGLFVEPAPGAPFTARALLPLAGLG</sequence>
<evidence type="ECO:0000313" key="1">
    <source>
        <dbReference type="EMBL" id="OQP86108.1"/>
    </source>
</evidence>
<dbReference type="InterPro" id="IPR009389">
    <property type="entry name" value="DUF1045"/>
</dbReference>
<proteinExistence type="predicted"/>
<evidence type="ECO:0008006" key="3">
    <source>
        <dbReference type="Google" id="ProtNLM"/>
    </source>
</evidence>
<dbReference type="RefSeq" id="WP_081176340.1">
    <property type="nucleotide sequence ID" value="NZ_MSPX01000009.1"/>
</dbReference>
<evidence type="ECO:0000313" key="2">
    <source>
        <dbReference type="Proteomes" id="UP000192652"/>
    </source>
</evidence>